<dbReference type="EMBL" id="LGRX02023207">
    <property type="protein sequence ID" value="KAK3254771.1"/>
    <property type="molecule type" value="Genomic_DNA"/>
</dbReference>
<evidence type="ECO:0000313" key="1">
    <source>
        <dbReference type="EMBL" id="KAK3254771.1"/>
    </source>
</evidence>
<keyword evidence="2" id="KW-1185">Reference proteome</keyword>
<proteinExistence type="predicted"/>
<evidence type="ECO:0000313" key="2">
    <source>
        <dbReference type="Proteomes" id="UP001190700"/>
    </source>
</evidence>
<reference evidence="1 2" key="1">
    <citation type="journal article" date="2015" name="Genome Biol. Evol.">
        <title>Comparative Genomics of a Bacterivorous Green Alga Reveals Evolutionary Causalities and Consequences of Phago-Mixotrophic Mode of Nutrition.</title>
        <authorList>
            <person name="Burns J.A."/>
            <person name="Paasch A."/>
            <person name="Narechania A."/>
            <person name="Kim E."/>
        </authorList>
    </citation>
    <scope>NUCLEOTIDE SEQUENCE [LARGE SCALE GENOMIC DNA]</scope>
    <source>
        <strain evidence="1 2">PLY_AMNH</strain>
    </source>
</reference>
<gene>
    <name evidence="1" type="ORF">CYMTET_36023</name>
</gene>
<name>A0AAE0F824_9CHLO</name>
<protein>
    <submittedName>
        <fullName evidence="1">Uncharacterized protein</fullName>
    </submittedName>
</protein>
<accession>A0AAE0F824</accession>
<sequence length="337" mass="38527">MVVHNACALFDDEGRRVEGRHFNYDHPINQQGPLSQHSLGEGPSADQYAAYDNWHTGTFDSEDTGWSDEEGHSAAAWEGNFRGCHTPPVDLRIAEPTSSHEDMLSELEDLEARAQARHKRAGRLQESIDRTSSELDRMRTTLGNIFDTKMQLARDLVPLLRPDLHVFYSFSVDGDYELLLQPDLRADELSSARHIFAEYRHASAAMSDALRREDDFWVAHAPQQLDEQYILRREERAIARREGELFLQWAEGEPTLQRGWGWDIHIQNRVPENYPRRIPGRLTRWTSTMQSAQEPGYQSPRHTAPMTASHRLLTGRLRDCSCLIGTPTCGRPPCTRA</sequence>
<comment type="caution">
    <text evidence="1">The sequence shown here is derived from an EMBL/GenBank/DDBJ whole genome shotgun (WGS) entry which is preliminary data.</text>
</comment>
<organism evidence="1 2">
    <name type="scientific">Cymbomonas tetramitiformis</name>
    <dbReference type="NCBI Taxonomy" id="36881"/>
    <lineage>
        <taxon>Eukaryota</taxon>
        <taxon>Viridiplantae</taxon>
        <taxon>Chlorophyta</taxon>
        <taxon>Pyramimonadophyceae</taxon>
        <taxon>Pyramimonadales</taxon>
        <taxon>Pyramimonadaceae</taxon>
        <taxon>Cymbomonas</taxon>
    </lineage>
</organism>
<dbReference type="Proteomes" id="UP001190700">
    <property type="component" value="Unassembled WGS sequence"/>
</dbReference>
<dbReference type="AlphaFoldDB" id="A0AAE0F824"/>